<sequence length="179" mass="20086">MLLGVSSTLEFVTLVSELLDPWRRPGHRLSEVGRLPQVLIGLLEEPSVAVDVGSEEEGFVMTPMQVGPEFIFHGLDGFGRGVRLVWGIWRRFLKQMRFQKLAFRIPRLASMTAFRAWIEAEEARERVSIPPRITVAAEVNVSTRGGTPPPAIVRLNFTVGTIVEQPNRSAREQKATVRL</sequence>
<reference evidence="2" key="1">
    <citation type="submission" date="2019-07" db="EMBL/GenBank/DDBJ databases">
        <title>De Novo Assembly of kiwifruit Actinidia rufa.</title>
        <authorList>
            <person name="Sugita-Konishi S."/>
            <person name="Sato K."/>
            <person name="Mori E."/>
            <person name="Abe Y."/>
            <person name="Kisaki G."/>
            <person name="Hamano K."/>
            <person name="Suezawa K."/>
            <person name="Otani M."/>
            <person name="Fukuda T."/>
            <person name="Manabe T."/>
            <person name="Gomi K."/>
            <person name="Tabuchi M."/>
            <person name="Akimitsu K."/>
            <person name="Kataoka I."/>
        </authorList>
    </citation>
    <scope>NUCLEOTIDE SEQUENCE [LARGE SCALE GENOMIC DNA]</scope>
    <source>
        <strain evidence="2">cv. Fuchu</strain>
    </source>
</reference>
<proteinExistence type="predicted"/>
<keyword evidence="2" id="KW-1185">Reference proteome</keyword>
<evidence type="ECO:0000313" key="1">
    <source>
        <dbReference type="EMBL" id="GFS40226.1"/>
    </source>
</evidence>
<comment type="caution">
    <text evidence="1">The sequence shown here is derived from an EMBL/GenBank/DDBJ whole genome shotgun (WGS) entry which is preliminary data.</text>
</comment>
<dbReference type="AlphaFoldDB" id="A0A7J0DQV8"/>
<dbReference type="Proteomes" id="UP000585474">
    <property type="component" value="Unassembled WGS sequence"/>
</dbReference>
<dbReference type="EMBL" id="BJWL01000344">
    <property type="protein sequence ID" value="GFS40226.1"/>
    <property type="molecule type" value="Genomic_DNA"/>
</dbReference>
<name>A0A7J0DQV8_9ERIC</name>
<organism evidence="1 2">
    <name type="scientific">Actinidia rufa</name>
    <dbReference type="NCBI Taxonomy" id="165716"/>
    <lineage>
        <taxon>Eukaryota</taxon>
        <taxon>Viridiplantae</taxon>
        <taxon>Streptophyta</taxon>
        <taxon>Embryophyta</taxon>
        <taxon>Tracheophyta</taxon>
        <taxon>Spermatophyta</taxon>
        <taxon>Magnoliopsida</taxon>
        <taxon>eudicotyledons</taxon>
        <taxon>Gunneridae</taxon>
        <taxon>Pentapetalae</taxon>
        <taxon>asterids</taxon>
        <taxon>Ericales</taxon>
        <taxon>Actinidiaceae</taxon>
        <taxon>Actinidia</taxon>
    </lineage>
</organism>
<evidence type="ECO:0000313" key="2">
    <source>
        <dbReference type="Proteomes" id="UP000585474"/>
    </source>
</evidence>
<protein>
    <submittedName>
        <fullName evidence="1">Uncharacterized protein</fullName>
    </submittedName>
</protein>
<accession>A0A7J0DQV8</accession>
<gene>
    <name evidence="1" type="ORF">Acr_00g0067280</name>
</gene>